<dbReference type="GeneID" id="20227160"/>
<dbReference type="KEGG" id="aaf:AURANDRAFT_68984"/>
<organism evidence="4">
    <name type="scientific">Aureococcus anophagefferens</name>
    <name type="common">Harmful bloom alga</name>
    <dbReference type="NCBI Taxonomy" id="44056"/>
    <lineage>
        <taxon>Eukaryota</taxon>
        <taxon>Sar</taxon>
        <taxon>Stramenopiles</taxon>
        <taxon>Ochrophyta</taxon>
        <taxon>Pelagophyceae</taxon>
        <taxon>Pelagomonadales</taxon>
        <taxon>Pelagomonadaceae</taxon>
        <taxon>Aureococcus</taxon>
    </lineage>
</organism>
<evidence type="ECO:0000313" key="3">
    <source>
        <dbReference type="EMBL" id="EGB02327.1"/>
    </source>
</evidence>
<evidence type="ECO:0000259" key="2">
    <source>
        <dbReference type="PROSITE" id="PS50006"/>
    </source>
</evidence>
<dbReference type="Gene3D" id="2.60.200.20">
    <property type="match status" value="1"/>
</dbReference>
<feature type="compositionally biased region" description="Basic residues" evidence="1">
    <location>
        <begin position="230"/>
        <end position="246"/>
    </location>
</feature>
<dbReference type="EMBL" id="GL833614">
    <property type="protein sequence ID" value="EGB02327.1"/>
    <property type="molecule type" value="Genomic_DNA"/>
</dbReference>
<dbReference type="AlphaFoldDB" id="F0YRD2"/>
<dbReference type="RefSeq" id="XP_009042974.1">
    <property type="nucleotide sequence ID" value="XM_009044726.1"/>
</dbReference>
<dbReference type="InterPro" id="IPR008984">
    <property type="entry name" value="SMAD_FHA_dom_sf"/>
</dbReference>
<feature type="compositionally biased region" description="Basic residues" evidence="1">
    <location>
        <begin position="194"/>
        <end position="203"/>
    </location>
</feature>
<keyword evidence="4" id="KW-1185">Reference proteome</keyword>
<dbReference type="PROSITE" id="PS50006">
    <property type="entry name" value="FHA_DOMAIN"/>
    <property type="match status" value="1"/>
</dbReference>
<feature type="compositionally biased region" description="Basic and acidic residues" evidence="1">
    <location>
        <begin position="204"/>
        <end position="227"/>
    </location>
</feature>
<dbReference type="Proteomes" id="UP000002729">
    <property type="component" value="Unassembled WGS sequence"/>
</dbReference>
<name>F0YRD2_AURAN</name>
<dbReference type="SUPFAM" id="SSF49879">
    <property type="entry name" value="SMAD/FHA domain"/>
    <property type="match status" value="1"/>
</dbReference>
<feature type="region of interest" description="Disordered" evidence="1">
    <location>
        <begin position="175"/>
        <end position="264"/>
    </location>
</feature>
<feature type="region of interest" description="Disordered" evidence="1">
    <location>
        <begin position="1"/>
        <end position="32"/>
    </location>
</feature>
<feature type="compositionally biased region" description="Acidic residues" evidence="1">
    <location>
        <begin position="249"/>
        <end position="260"/>
    </location>
</feature>
<evidence type="ECO:0000256" key="1">
    <source>
        <dbReference type="SAM" id="MobiDB-lite"/>
    </source>
</evidence>
<gene>
    <name evidence="3" type="ORF">AURANDRAFT_68984</name>
</gene>
<proteinExistence type="predicted"/>
<dbReference type="InterPro" id="IPR000253">
    <property type="entry name" value="FHA_dom"/>
</dbReference>
<evidence type="ECO:0000313" key="4">
    <source>
        <dbReference type="Proteomes" id="UP000002729"/>
    </source>
</evidence>
<dbReference type="InParanoid" id="F0YRD2"/>
<accession>F0YRD2</accession>
<protein>
    <recommendedName>
        <fullName evidence="2">FHA domain-containing protein</fullName>
    </recommendedName>
</protein>
<sequence>MEGLTQPPVSPERDGGEGFVLTQPPCVDEAGADAPPRIAFVLRPTAAAAAASTEPVELVAESTVVVGREPPADILLVDMERTATTTLRPFVSASHATLRVALEDGMDVAYVATHTMSDGKTAAGLWLGGERLAAGQERRIAVGATLRFGTLKDEASMPYDKFNYTLTRLNIDMAPLRTGRGRTDETTTTTKLTRNQKKRKRRKQDRDDLQDELDRVKAENARLKDAARLGTKHRKHDARRKRRRRRRDDDDDDNDDEDDTPICRDFNNGGCSWPACRLLSALREARVSYDREVLGVFADLVPADAATSFFEQHAGKGARDKAGIVPDFKLVPGGRAAQLADVKTIGFAKSRYGRSPARRGGTLPCDERAGIINREYRLHAEKLDKKFYPDEASPGPFERRLGSFGSVVGFVAGYFGELSKGAHEVLAMAAEEIAERTWVEAGATSLDHAKSIQKQRLYREWGVASVRAVARIKIEGLGLIGAPSSIPRPDYGRDAAAKRARDAAYARAARGTGGTFGVAYEQ</sequence>
<feature type="domain" description="FHA" evidence="2">
    <location>
        <begin position="64"/>
        <end position="132"/>
    </location>
</feature>
<reference evidence="3 4" key="1">
    <citation type="journal article" date="2011" name="Proc. Natl. Acad. Sci. U.S.A.">
        <title>Niche of harmful alga Aureococcus anophagefferens revealed through ecogenomics.</title>
        <authorList>
            <person name="Gobler C.J."/>
            <person name="Berry D.L."/>
            <person name="Dyhrman S.T."/>
            <person name="Wilhelm S.W."/>
            <person name="Salamov A."/>
            <person name="Lobanov A.V."/>
            <person name="Zhang Y."/>
            <person name="Collier J.L."/>
            <person name="Wurch L.L."/>
            <person name="Kustka A.B."/>
            <person name="Dill B.D."/>
            <person name="Shah M."/>
            <person name="VerBerkmoes N.C."/>
            <person name="Kuo A."/>
            <person name="Terry A."/>
            <person name="Pangilinan J."/>
            <person name="Lindquist E.A."/>
            <person name="Lucas S."/>
            <person name="Paulsen I.T."/>
            <person name="Hattenrath-Lehmann T.K."/>
            <person name="Talmage S.C."/>
            <person name="Walker E.A."/>
            <person name="Koch F."/>
            <person name="Burson A.M."/>
            <person name="Marcoval M.A."/>
            <person name="Tang Y.Z."/>
            <person name="Lecleir G.R."/>
            <person name="Coyne K.J."/>
            <person name="Berg G.M."/>
            <person name="Bertrand E.M."/>
            <person name="Saito M.A."/>
            <person name="Gladyshev V.N."/>
            <person name="Grigoriev I.V."/>
        </authorList>
    </citation>
    <scope>NUCLEOTIDE SEQUENCE [LARGE SCALE GENOMIC DNA]</scope>
    <source>
        <strain evidence="4">CCMP 1984</strain>
    </source>
</reference>